<evidence type="ECO:0000313" key="3">
    <source>
        <dbReference type="Proteomes" id="UP000247763"/>
    </source>
</evidence>
<name>A0A2Z3I0Y1_9CAUL</name>
<keyword evidence="3" id="KW-1185">Reference proteome</keyword>
<dbReference type="KEGG" id="phb:HYN04_04455"/>
<reference evidence="3" key="1">
    <citation type="submission" date="2018-05" db="EMBL/GenBank/DDBJ databases">
        <title>Genome sequencing of Phenylobacterium sp. HYN0004.</title>
        <authorList>
            <person name="Yi H."/>
            <person name="Baek C."/>
        </authorList>
    </citation>
    <scope>NUCLEOTIDE SEQUENCE [LARGE SCALE GENOMIC DNA]</scope>
    <source>
        <strain evidence="3">HYN0004</strain>
    </source>
</reference>
<keyword evidence="1" id="KW-0472">Membrane</keyword>
<dbReference type="OrthoDB" id="9812066at2"/>
<protein>
    <submittedName>
        <fullName evidence="2">Addiction module toxin RelE</fullName>
    </submittedName>
</protein>
<organism evidence="2 3">
    <name type="scientific">Phenylobacterium parvum</name>
    <dbReference type="NCBI Taxonomy" id="2201350"/>
    <lineage>
        <taxon>Bacteria</taxon>
        <taxon>Pseudomonadati</taxon>
        <taxon>Pseudomonadota</taxon>
        <taxon>Alphaproteobacteria</taxon>
        <taxon>Caulobacterales</taxon>
        <taxon>Caulobacteraceae</taxon>
        <taxon>Phenylobacterium</taxon>
    </lineage>
</organism>
<feature type="transmembrane region" description="Helical" evidence="1">
    <location>
        <begin position="69"/>
        <end position="87"/>
    </location>
</feature>
<dbReference type="Pfam" id="PF06296">
    <property type="entry name" value="RelE"/>
    <property type="match status" value="1"/>
</dbReference>
<evidence type="ECO:0000313" key="2">
    <source>
        <dbReference type="EMBL" id="AWM77074.1"/>
    </source>
</evidence>
<sequence>MTHKSGRLQTVVETPEFLRRAKAHLSEAERFALVDRIAAEPETGLSLGGGLWKLRAARSGAGRRGGFRVFYVFGGVHMPIFLITLFAKNEQDNLTPLELAAAIRLSRTLISSYGTPQ</sequence>
<dbReference type="AlphaFoldDB" id="A0A2Z3I0Y1"/>
<accession>A0A2Z3I0Y1</accession>
<dbReference type="RefSeq" id="WP_110449643.1">
    <property type="nucleotide sequence ID" value="NZ_CP029479.1"/>
</dbReference>
<evidence type="ECO:0000256" key="1">
    <source>
        <dbReference type="SAM" id="Phobius"/>
    </source>
</evidence>
<dbReference type="InterPro" id="IPR009387">
    <property type="entry name" value="HigB-2"/>
</dbReference>
<dbReference type="Proteomes" id="UP000247763">
    <property type="component" value="Chromosome"/>
</dbReference>
<keyword evidence="1" id="KW-0812">Transmembrane</keyword>
<keyword evidence="1" id="KW-1133">Transmembrane helix</keyword>
<dbReference type="EMBL" id="CP029479">
    <property type="protein sequence ID" value="AWM77074.1"/>
    <property type="molecule type" value="Genomic_DNA"/>
</dbReference>
<dbReference type="PIRSF" id="PIRSF039032">
    <property type="entry name" value="HigB-2"/>
    <property type="match status" value="1"/>
</dbReference>
<proteinExistence type="predicted"/>
<gene>
    <name evidence="2" type="ORF">HYN04_04455</name>
</gene>